<keyword evidence="2" id="KW-1185">Reference proteome</keyword>
<protein>
    <submittedName>
        <fullName evidence="1">Uncharacterized protein</fullName>
    </submittedName>
</protein>
<dbReference type="OrthoDB" id="9182752at2"/>
<dbReference type="Proteomes" id="UP000554144">
    <property type="component" value="Unassembled WGS sequence"/>
</dbReference>
<organism evidence="1 2">
    <name type="scientific">Pollutimonas harenae</name>
    <dbReference type="NCBI Taxonomy" id="657015"/>
    <lineage>
        <taxon>Bacteria</taxon>
        <taxon>Pseudomonadati</taxon>
        <taxon>Pseudomonadota</taxon>
        <taxon>Betaproteobacteria</taxon>
        <taxon>Burkholderiales</taxon>
        <taxon>Alcaligenaceae</taxon>
        <taxon>Pollutimonas</taxon>
    </lineage>
</organism>
<name>A0A853GYJ8_9BURK</name>
<dbReference type="AlphaFoldDB" id="A0A853GYJ8"/>
<accession>A0A853GYJ8</accession>
<dbReference type="RefSeq" id="WP_130038364.1">
    <property type="nucleotide sequence ID" value="NZ_JACCEV010000001.1"/>
</dbReference>
<dbReference type="EMBL" id="JACCEV010000001">
    <property type="protein sequence ID" value="NYT84469.1"/>
    <property type="molecule type" value="Genomic_DNA"/>
</dbReference>
<comment type="caution">
    <text evidence="1">The sequence shown here is derived from an EMBL/GenBank/DDBJ whole genome shotgun (WGS) entry which is preliminary data.</text>
</comment>
<gene>
    <name evidence="1" type="ORF">H0A62_02530</name>
</gene>
<evidence type="ECO:0000313" key="1">
    <source>
        <dbReference type="EMBL" id="NYT84469.1"/>
    </source>
</evidence>
<evidence type="ECO:0000313" key="2">
    <source>
        <dbReference type="Proteomes" id="UP000554144"/>
    </source>
</evidence>
<sequence>MSWRIIFAVLIVMAGASAWGGLRLGDWLVAHGPVAPPVLEHPELANDVPVLDANGLPYQAQPPQPLMNGQQGVPEPPVQLAWQIPETALNEVTSNAAIDIATTKISMDEAIRIAEFGNNGSGLQGIADISGLGLGGDAYNQTGNAPLQPIEMAPPPPPPSTGGSGNAAWRAELRQALQACSAENFFNRPSCAWTARNKYCEPNNAWGRTSDCPAKSF</sequence>
<proteinExistence type="predicted"/>
<reference evidence="1 2" key="1">
    <citation type="submission" date="2020-07" db="EMBL/GenBank/DDBJ databases">
        <title>Taxonomic revisions and descriptions of new bacterial species based on genomic comparisons in the high-G+C-content subgroup of the family Alcaligenaceae.</title>
        <authorList>
            <person name="Szabo A."/>
            <person name="Felfoldi T."/>
        </authorList>
    </citation>
    <scope>NUCLEOTIDE SEQUENCE [LARGE SCALE GENOMIC DNA]</scope>
    <source>
        <strain evidence="1 2">DSM 25667</strain>
    </source>
</reference>